<organism evidence="2 3">
    <name type="scientific">Caenorhabditis remanei</name>
    <name type="common">Caenorhabditis vulgaris</name>
    <dbReference type="NCBI Taxonomy" id="31234"/>
    <lineage>
        <taxon>Eukaryota</taxon>
        <taxon>Metazoa</taxon>
        <taxon>Ecdysozoa</taxon>
        <taxon>Nematoda</taxon>
        <taxon>Chromadorea</taxon>
        <taxon>Rhabditida</taxon>
        <taxon>Rhabditina</taxon>
        <taxon>Rhabditomorpha</taxon>
        <taxon>Rhabditoidea</taxon>
        <taxon>Rhabditidae</taxon>
        <taxon>Peloderinae</taxon>
        <taxon>Caenorhabditis</taxon>
    </lineage>
</organism>
<proteinExistence type="predicted"/>
<protein>
    <submittedName>
        <fullName evidence="2">Uncharacterized protein</fullName>
    </submittedName>
</protein>
<accession>A0A6A5GCI3</accession>
<dbReference type="AlphaFoldDB" id="A0A6A5GCI3"/>
<dbReference type="EMBL" id="WUAV01000005">
    <property type="protein sequence ID" value="KAF1752132.1"/>
    <property type="molecule type" value="Genomic_DNA"/>
</dbReference>
<evidence type="ECO:0000256" key="1">
    <source>
        <dbReference type="SAM" id="MobiDB-lite"/>
    </source>
</evidence>
<feature type="compositionally biased region" description="Acidic residues" evidence="1">
    <location>
        <begin position="173"/>
        <end position="187"/>
    </location>
</feature>
<reference evidence="2 3" key="1">
    <citation type="submission" date="2019-12" db="EMBL/GenBank/DDBJ databases">
        <title>Chromosome-level assembly of the Caenorhabditis remanei genome.</title>
        <authorList>
            <person name="Teterina A.A."/>
            <person name="Willis J.H."/>
            <person name="Phillips P.C."/>
        </authorList>
    </citation>
    <scope>NUCLEOTIDE SEQUENCE [LARGE SCALE GENOMIC DNA]</scope>
    <source>
        <strain evidence="2 3">PX506</strain>
        <tissue evidence="2">Whole organism</tissue>
    </source>
</reference>
<evidence type="ECO:0000313" key="2">
    <source>
        <dbReference type="EMBL" id="KAF1752132.1"/>
    </source>
</evidence>
<dbReference type="GeneID" id="9824156"/>
<sequence>MKRDAKDHARNRLMDFYIRKAPTHSTIVKIEHFETDAPSEVKGFKPLVVYSLNKKKRWEIDQESLNLVAGDDEVKSMIIEREIPDLYYAWWSLQHVHSHDRIDHSKPINSTEMDEAKKEEKVIGYHIIRIPKNYKKIFDNKCFRYIGLRYPDFLGYSTRELLSPLEYELKENEGDDELEDEDVEEEKVDVGETEKPTNFYNLTDHFVAKKQRKPKGWISV</sequence>
<dbReference type="KEGG" id="crq:GCK72_018686"/>
<dbReference type="Proteomes" id="UP000483820">
    <property type="component" value="Chromosome V"/>
</dbReference>
<dbReference type="RefSeq" id="XP_003110429.2">
    <property type="nucleotide sequence ID" value="XM_003110381.2"/>
</dbReference>
<comment type="caution">
    <text evidence="2">The sequence shown here is derived from an EMBL/GenBank/DDBJ whole genome shotgun (WGS) entry which is preliminary data.</text>
</comment>
<name>A0A6A5GCI3_CAERE</name>
<dbReference type="CTD" id="9824156"/>
<feature type="region of interest" description="Disordered" evidence="1">
    <location>
        <begin position="173"/>
        <end position="194"/>
    </location>
</feature>
<gene>
    <name evidence="2" type="ORF">GCK72_018686</name>
</gene>
<evidence type="ECO:0000313" key="3">
    <source>
        <dbReference type="Proteomes" id="UP000483820"/>
    </source>
</evidence>